<dbReference type="Gene3D" id="3.90.226.10">
    <property type="entry name" value="2-enoyl-CoA Hydratase, Chain A, domain 1"/>
    <property type="match status" value="1"/>
</dbReference>
<dbReference type="Proteomes" id="UP001223016">
    <property type="component" value="Unassembled WGS sequence"/>
</dbReference>
<comment type="similarity">
    <text evidence="1 2">Belongs to the enoyl-CoA hydratase/isomerase family.</text>
</comment>
<evidence type="ECO:0000256" key="2">
    <source>
        <dbReference type="RuleBase" id="RU003707"/>
    </source>
</evidence>
<evidence type="ECO:0000256" key="1">
    <source>
        <dbReference type="ARBA" id="ARBA00005254"/>
    </source>
</evidence>
<keyword evidence="4" id="KW-1185">Reference proteome</keyword>
<dbReference type="InterPro" id="IPR018376">
    <property type="entry name" value="Enoyl-CoA_hyd/isom_CS"/>
</dbReference>
<gene>
    <name evidence="3" type="ORF">Q6A51_23110</name>
</gene>
<proteinExistence type="inferred from homology"/>
<dbReference type="CDD" id="cd06558">
    <property type="entry name" value="crotonase-like"/>
    <property type="match status" value="1"/>
</dbReference>
<dbReference type="InterPro" id="IPR029045">
    <property type="entry name" value="ClpP/crotonase-like_dom_sf"/>
</dbReference>
<dbReference type="PROSITE" id="PS00166">
    <property type="entry name" value="ENOYL_COA_HYDRATASE"/>
    <property type="match status" value="1"/>
</dbReference>
<accession>A0ABT9CVZ4</accession>
<dbReference type="InterPro" id="IPR001753">
    <property type="entry name" value="Enoyl-CoA_hydra/iso"/>
</dbReference>
<dbReference type="SUPFAM" id="SSF52096">
    <property type="entry name" value="ClpP/crotonase"/>
    <property type="match status" value="1"/>
</dbReference>
<name>A0ABT9CVZ4_9PSED</name>
<dbReference type="PANTHER" id="PTHR43802">
    <property type="entry name" value="ENOYL-COA HYDRATASE"/>
    <property type="match status" value="1"/>
</dbReference>
<organism evidence="3 4">
    <name type="scientific">Pseudomonas serbiensis</name>
    <dbReference type="NCBI Taxonomy" id="3064350"/>
    <lineage>
        <taxon>Bacteria</taxon>
        <taxon>Pseudomonadati</taxon>
        <taxon>Pseudomonadota</taxon>
        <taxon>Gammaproteobacteria</taxon>
        <taxon>Pseudomonadales</taxon>
        <taxon>Pseudomonadaceae</taxon>
        <taxon>Pseudomonas</taxon>
    </lineage>
</organism>
<dbReference type="RefSeq" id="WP_304575818.1">
    <property type="nucleotide sequence ID" value="NZ_JAUQOO010000022.1"/>
</dbReference>
<comment type="caution">
    <text evidence="3">The sequence shown here is derived from an EMBL/GenBank/DDBJ whole genome shotgun (WGS) entry which is preliminary data.</text>
</comment>
<evidence type="ECO:0000313" key="3">
    <source>
        <dbReference type="EMBL" id="MDO7929668.1"/>
    </source>
</evidence>
<sequence length="265" mass="28732">MMSDLEVSTVGRVMVAKLNRPEKKNALSESMLDSLRTALLAADENDDIGCFVITGAGDAFCSGGDLGRRAAESAEGDPTPLERKIRLQKVTHQVALAIESFEKPLIAAVNGAAVGAGMDLSLQCDMRFASESARFAEAYIRVGLIPGNGGCYLLPRIVGTAKALELLWTGDFVSAEEALALGIVNRVFSDDELMQQTLDFATRLADGPPIQQRSIKKLLYQSLRTDLRTSLESVAAQMAVVQSTDDYKEAIKAYKEKRKPRFIGK</sequence>
<dbReference type="PANTHER" id="PTHR43802:SF1">
    <property type="entry name" value="IP11341P-RELATED"/>
    <property type="match status" value="1"/>
</dbReference>
<dbReference type="EMBL" id="JAUQOO010000022">
    <property type="protein sequence ID" value="MDO7929668.1"/>
    <property type="molecule type" value="Genomic_DNA"/>
</dbReference>
<reference evidence="3 4" key="1">
    <citation type="submission" date="2023-07" db="EMBL/GenBank/DDBJ databases">
        <title>Identification of four novel Pseudomonas species associated with bacterial leaf spot of cucurbits.</title>
        <authorList>
            <person name="Fullem K.R."/>
        </authorList>
    </citation>
    <scope>NUCLEOTIDE SEQUENCE [LARGE SCALE GENOMIC DNA]</scope>
    <source>
        <strain evidence="3 4">KFB 138</strain>
    </source>
</reference>
<dbReference type="Pfam" id="PF00378">
    <property type="entry name" value="ECH_1"/>
    <property type="match status" value="1"/>
</dbReference>
<protein>
    <submittedName>
        <fullName evidence="3">Enoyl-CoA hydratase-related protein</fullName>
    </submittedName>
</protein>
<evidence type="ECO:0000313" key="4">
    <source>
        <dbReference type="Proteomes" id="UP001223016"/>
    </source>
</evidence>